<keyword evidence="2" id="KW-1185">Reference proteome</keyword>
<dbReference type="Proteomes" id="UP000241444">
    <property type="component" value="Unassembled WGS sequence"/>
</dbReference>
<sequence>MRPTPQLLQSVMEENDHLQDPRGFSFRHALRHFPQEHRYYLHFMHQASNGCNMHYYSMMYYAIISMCNAKRIQDLSSAAESIHLRWAMVSLVSVNKIARGGMQTILPQKTSGLRQ</sequence>
<organism evidence="1 2">
    <name type="scientific">Phyllobacterium brassicacearum</name>
    <dbReference type="NCBI Taxonomy" id="314235"/>
    <lineage>
        <taxon>Bacteria</taxon>
        <taxon>Pseudomonadati</taxon>
        <taxon>Pseudomonadota</taxon>
        <taxon>Alphaproteobacteria</taxon>
        <taxon>Hyphomicrobiales</taxon>
        <taxon>Phyllobacteriaceae</taxon>
        <taxon>Phyllobacterium</taxon>
    </lineage>
</organism>
<accession>A0A2P7BGV8</accession>
<proteinExistence type="predicted"/>
<dbReference type="AlphaFoldDB" id="A0A2P7BGV8"/>
<protein>
    <submittedName>
        <fullName evidence="1">Uncharacterized protein</fullName>
    </submittedName>
</protein>
<evidence type="ECO:0000313" key="2">
    <source>
        <dbReference type="Proteomes" id="UP000241444"/>
    </source>
</evidence>
<comment type="caution">
    <text evidence="1">The sequence shown here is derived from an EMBL/GenBank/DDBJ whole genome shotgun (WGS) entry which is preliminary data.</text>
</comment>
<reference evidence="2" key="1">
    <citation type="submission" date="2017-11" db="EMBL/GenBank/DDBJ databases">
        <authorList>
            <person name="Kuznetsova I."/>
            <person name="Sazanova A."/>
            <person name="Chirak E."/>
            <person name="Safronova V."/>
            <person name="Willems A."/>
        </authorList>
    </citation>
    <scope>NUCLEOTIDE SEQUENCE [LARGE SCALE GENOMIC DNA]</scope>
    <source>
        <strain evidence="2">STM 196</strain>
    </source>
</reference>
<gene>
    <name evidence="1" type="ORF">CU102_19625</name>
</gene>
<dbReference type="EMBL" id="PGGO01000016">
    <property type="protein sequence ID" value="PSH65700.1"/>
    <property type="molecule type" value="Genomic_DNA"/>
</dbReference>
<name>A0A2P7BGV8_9HYPH</name>
<evidence type="ECO:0000313" key="1">
    <source>
        <dbReference type="EMBL" id="PSH65700.1"/>
    </source>
</evidence>